<dbReference type="PROSITE" id="PS50172">
    <property type="entry name" value="BRCT"/>
    <property type="match status" value="1"/>
</dbReference>
<protein>
    <recommendedName>
        <fullName evidence="2">protein-serine/threonine phosphatase</fullName>
        <ecNumber evidence="2">3.1.3.16</ecNumber>
    </recommendedName>
</protein>
<dbReference type="CDD" id="cd07521">
    <property type="entry name" value="HAD_FCP1-like"/>
    <property type="match status" value="1"/>
</dbReference>
<comment type="caution">
    <text evidence="10">The sequence shown here is derived from an EMBL/GenBank/DDBJ whole genome shotgun (WGS) entry which is preliminary data.</text>
</comment>
<dbReference type="EC" id="3.1.3.16" evidence="2"/>
<organism evidence="10 11">
    <name type="scientific">Fistulifera solaris</name>
    <name type="common">Oleaginous diatom</name>
    <dbReference type="NCBI Taxonomy" id="1519565"/>
    <lineage>
        <taxon>Eukaryota</taxon>
        <taxon>Sar</taxon>
        <taxon>Stramenopiles</taxon>
        <taxon>Ochrophyta</taxon>
        <taxon>Bacillariophyta</taxon>
        <taxon>Bacillariophyceae</taxon>
        <taxon>Bacillariophycidae</taxon>
        <taxon>Naviculales</taxon>
        <taxon>Naviculaceae</taxon>
        <taxon>Fistulifera</taxon>
    </lineage>
</organism>
<dbReference type="PANTHER" id="PTHR23081">
    <property type="entry name" value="RNA POLYMERASE II CTD PHOSPHATASE"/>
    <property type="match status" value="1"/>
</dbReference>
<feature type="compositionally biased region" description="Basic and acidic residues" evidence="7">
    <location>
        <begin position="351"/>
        <end position="360"/>
    </location>
</feature>
<dbReference type="Gene3D" id="3.40.50.1000">
    <property type="entry name" value="HAD superfamily/HAD-like"/>
    <property type="match status" value="2"/>
</dbReference>
<comment type="catalytic activity">
    <reaction evidence="6">
        <text>O-phospho-L-threonyl-[protein] + H2O = L-threonyl-[protein] + phosphate</text>
        <dbReference type="Rhea" id="RHEA:47004"/>
        <dbReference type="Rhea" id="RHEA-COMP:11060"/>
        <dbReference type="Rhea" id="RHEA-COMP:11605"/>
        <dbReference type="ChEBI" id="CHEBI:15377"/>
        <dbReference type="ChEBI" id="CHEBI:30013"/>
        <dbReference type="ChEBI" id="CHEBI:43474"/>
        <dbReference type="ChEBI" id="CHEBI:61977"/>
        <dbReference type="EC" id="3.1.3.16"/>
    </reaction>
</comment>
<keyword evidence="11" id="KW-1185">Reference proteome</keyword>
<keyword evidence="4" id="KW-0539">Nucleus</keyword>
<dbReference type="Pfam" id="PF00533">
    <property type="entry name" value="BRCT"/>
    <property type="match status" value="1"/>
</dbReference>
<evidence type="ECO:0000256" key="5">
    <source>
        <dbReference type="ARBA" id="ARBA00047761"/>
    </source>
</evidence>
<dbReference type="SMART" id="SM00577">
    <property type="entry name" value="CPDc"/>
    <property type="match status" value="1"/>
</dbReference>
<dbReference type="SUPFAM" id="SSF52113">
    <property type="entry name" value="BRCT domain"/>
    <property type="match status" value="1"/>
</dbReference>
<evidence type="ECO:0000313" key="11">
    <source>
        <dbReference type="Proteomes" id="UP000198406"/>
    </source>
</evidence>
<evidence type="ECO:0000256" key="6">
    <source>
        <dbReference type="ARBA" id="ARBA00048336"/>
    </source>
</evidence>
<feature type="domain" description="BRCT" evidence="8">
    <location>
        <begin position="556"/>
        <end position="654"/>
    </location>
</feature>
<evidence type="ECO:0000256" key="1">
    <source>
        <dbReference type="ARBA" id="ARBA00004123"/>
    </source>
</evidence>
<keyword evidence="3 10" id="KW-0378">Hydrolase</keyword>
<evidence type="ECO:0000259" key="9">
    <source>
        <dbReference type="PROSITE" id="PS50969"/>
    </source>
</evidence>
<evidence type="ECO:0000256" key="7">
    <source>
        <dbReference type="SAM" id="MobiDB-lite"/>
    </source>
</evidence>
<gene>
    <name evidence="10" type="ORF">FisN_3Lh219</name>
</gene>
<dbReference type="InterPro" id="IPR004274">
    <property type="entry name" value="FCP1_dom"/>
</dbReference>
<feature type="region of interest" description="Disordered" evidence="7">
    <location>
        <begin position="335"/>
        <end position="392"/>
    </location>
</feature>
<evidence type="ECO:0000313" key="10">
    <source>
        <dbReference type="EMBL" id="GAX15777.1"/>
    </source>
</evidence>
<dbReference type="InterPro" id="IPR023214">
    <property type="entry name" value="HAD_sf"/>
</dbReference>
<dbReference type="EMBL" id="BDSP01000096">
    <property type="protein sequence ID" value="GAX15777.1"/>
    <property type="molecule type" value="Genomic_DNA"/>
</dbReference>
<evidence type="ECO:0000256" key="4">
    <source>
        <dbReference type="ARBA" id="ARBA00023242"/>
    </source>
</evidence>
<dbReference type="AlphaFoldDB" id="A0A1Z5JP34"/>
<evidence type="ECO:0000259" key="8">
    <source>
        <dbReference type="PROSITE" id="PS50172"/>
    </source>
</evidence>
<evidence type="ECO:0000256" key="2">
    <source>
        <dbReference type="ARBA" id="ARBA00013081"/>
    </source>
</evidence>
<comment type="catalytic activity">
    <reaction evidence="5">
        <text>O-phospho-L-seryl-[protein] + H2O = L-seryl-[protein] + phosphate</text>
        <dbReference type="Rhea" id="RHEA:20629"/>
        <dbReference type="Rhea" id="RHEA-COMP:9863"/>
        <dbReference type="Rhea" id="RHEA-COMP:11604"/>
        <dbReference type="ChEBI" id="CHEBI:15377"/>
        <dbReference type="ChEBI" id="CHEBI:29999"/>
        <dbReference type="ChEBI" id="CHEBI:43474"/>
        <dbReference type="ChEBI" id="CHEBI:83421"/>
        <dbReference type="EC" id="3.1.3.16"/>
    </reaction>
</comment>
<dbReference type="GO" id="GO:0005634">
    <property type="term" value="C:nucleus"/>
    <property type="evidence" value="ECO:0007669"/>
    <property type="project" value="UniProtKB-SubCell"/>
</dbReference>
<dbReference type="Pfam" id="PF03031">
    <property type="entry name" value="NIF"/>
    <property type="match status" value="1"/>
</dbReference>
<dbReference type="OrthoDB" id="45680at2759"/>
<dbReference type="SUPFAM" id="SSF56784">
    <property type="entry name" value="HAD-like"/>
    <property type="match status" value="1"/>
</dbReference>
<dbReference type="PANTHER" id="PTHR23081:SF36">
    <property type="entry name" value="RNA POLYMERASE II SUBUNIT A C-TERMINAL DOMAIN PHOSPHATASE"/>
    <property type="match status" value="1"/>
</dbReference>
<dbReference type="CDD" id="cd17729">
    <property type="entry name" value="BRCT_CTDP1"/>
    <property type="match status" value="1"/>
</dbReference>
<proteinExistence type="predicted"/>
<dbReference type="InterPro" id="IPR039189">
    <property type="entry name" value="Fcp1"/>
</dbReference>
<dbReference type="InterPro" id="IPR001357">
    <property type="entry name" value="BRCT_dom"/>
</dbReference>
<dbReference type="InterPro" id="IPR036412">
    <property type="entry name" value="HAD-like_sf"/>
</dbReference>
<name>A0A1Z5JP34_FISSO</name>
<evidence type="ECO:0000256" key="3">
    <source>
        <dbReference type="ARBA" id="ARBA00022801"/>
    </source>
</evidence>
<dbReference type="PROSITE" id="PS50969">
    <property type="entry name" value="FCP1"/>
    <property type="match status" value="1"/>
</dbReference>
<dbReference type="InParanoid" id="A0A1Z5JP34"/>
<feature type="region of interest" description="Disordered" evidence="7">
    <location>
        <begin position="651"/>
        <end position="676"/>
    </location>
</feature>
<sequence>MTTENIVGFVELPSATDKLHCWKVRNGSSVRVGETIGLISKNANESGAGANTSNLEVSVVKSHKRPKRRMRPGDTVVATFEVTTTADSITTNSAVESASASEPKQDLCPLICSTDGILRIGRPPSTTEGQNSATIIGYIVKCLHPTVIEGLCAVCGNSMELLTSNKQAYSPEKVDDSVNMSRVTVAGVTVTISESEGQRMAEEDAERLRSQRKLSLVLDLDHTLVHATNDVRAQQYLHREDVRNLVLPMITVSESGHEQAMLKNNFWMQQHFVKLRPHVKEFLEMALALYEVGVYTAGTREYAEQITIMLARHLVGATRDQPDLEHLRYQVQSAESEFARHEAKSGGNTDQAHDADHADEQGNQAAETTDGKSRKRKRVTFTASKMDEKTDGVTAGKMAEMKQELEGVERLEAEAQEMRQKLFGSRVVSRTDVGDLGRDVKSLKRVFPCGGTMAVVVDDREDVWANAGEVAASTRKGEPPENLLLVRPYHWHRFVGYADVNNAAGFDLTRSQNEGDDESDEQLLWTSDILKRLHTRFYAKNTEDKDKTVADVLRSMRQEVLLGGSLVLSGLIPLHKQKGESNGPRPAVIRYAESLGAKVLPNVTSHTTHVVAAKDGTDKILAARQIPGCFVVKASWLMECIWTLKRSDEGKHLLGPPPQKKLADLPANDSDDDDDDDLVAELENELLNED</sequence>
<accession>A0A1Z5JP34</accession>
<dbReference type="Gene3D" id="3.40.50.10190">
    <property type="entry name" value="BRCT domain"/>
    <property type="match status" value="1"/>
</dbReference>
<dbReference type="InterPro" id="IPR036420">
    <property type="entry name" value="BRCT_dom_sf"/>
</dbReference>
<dbReference type="GO" id="GO:0008420">
    <property type="term" value="F:RNA polymerase II CTD heptapeptide repeat phosphatase activity"/>
    <property type="evidence" value="ECO:0007669"/>
    <property type="project" value="InterPro"/>
</dbReference>
<comment type="subcellular location">
    <subcellularLocation>
        <location evidence="1">Nucleus</location>
    </subcellularLocation>
</comment>
<feature type="domain" description="FCP1 homology" evidence="9">
    <location>
        <begin position="209"/>
        <end position="512"/>
    </location>
</feature>
<reference evidence="10 11" key="1">
    <citation type="journal article" date="2015" name="Plant Cell">
        <title>Oil accumulation by the oleaginous diatom Fistulifera solaris as revealed by the genome and transcriptome.</title>
        <authorList>
            <person name="Tanaka T."/>
            <person name="Maeda Y."/>
            <person name="Veluchamy A."/>
            <person name="Tanaka M."/>
            <person name="Abida H."/>
            <person name="Marechal E."/>
            <person name="Bowler C."/>
            <person name="Muto M."/>
            <person name="Sunaga Y."/>
            <person name="Tanaka M."/>
            <person name="Yoshino T."/>
            <person name="Taniguchi T."/>
            <person name="Fukuda Y."/>
            <person name="Nemoto M."/>
            <person name="Matsumoto M."/>
            <person name="Wong P.S."/>
            <person name="Aburatani S."/>
            <person name="Fujibuchi W."/>
        </authorList>
    </citation>
    <scope>NUCLEOTIDE SEQUENCE [LARGE SCALE GENOMIC DNA]</scope>
    <source>
        <strain evidence="10 11">JPCC DA0580</strain>
    </source>
</reference>
<dbReference type="Proteomes" id="UP000198406">
    <property type="component" value="Unassembled WGS sequence"/>
</dbReference>